<name>A0ABR2ZP36_9AGAR</name>
<reference evidence="1 2" key="1">
    <citation type="submission" date="2024-05" db="EMBL/GenBank/DDBJ databases">
        <title>A draft genome resource for the thread blight pathogen Marasmius tenuissimus strain MS-2.</title>
        <authorList>
            <person name="Yulfo-Soto G.E."/>
            <person name="Baruah I.K."/>
            <person name="Amoako-Attah I."/>
            <person name="Bukari Y."/>
            <person name="Meinhardt L.W."/>
            <person name="Bailey B.A."/>
            <person name="Cohen S.P."/>
        </authorList>
    </citation>
    <scope>NUCLEOTIDE SEQUENCE [LARGE SCALE GENOMIC DNA]</scope>
    <source>
        <strain evidence="1 2">MS-2</strain>
    </source>
</reference>
<dbReference type="InterPro" id="IPR032675">
    <property type="entry name" value="LRR_dom_sf"/>
</dbReference>
<evidence type="ECO:0000313" key="2">
    <source>
        <dbReference type="Proteomes" id="UP001437256"/>
    </source>
</evidence>
<gene>
    <name evidence="1" type="ORF">AAF712_009951</name>
</gene>
<sequence>MSPPVALPYLPTEIIINIFEQCKSRKTLKSMALASRLWFDIYLSVSWRTVDDMRSILVALCRGSDFAYKPTKADWDYFTFTYAPRIRHLIIEPSSNITIAECDKLYTILATYRNSSSDPILPNLISMTINQVYTKTARTELAFTLLFVAYHLLSPTVTKFGFHEESDGFIRHEVCSVFLTNYIAKAVAQMPRLTDVSFYFPNLEASLAAEFSSLFSSLPPTTTKLSLNGFICGNVIFNNIQHLQNLTYTCLVDCTTFQSPHRLVETFPALRSLGLALQASEAIEFTSVLSRSGQGISMRGLLLIIALPDPDPDPSSEPTPIAPQLAKLFQGIVAAFPNLRSLDVRLDYRTAELSATSRSTEKLRKPFILTVEHLSYLSRLTDLKTFVLLLAQRTLGEVSLDNQDTAKLVSQWPELATFTIGRSLGGEADGELRPIPAPTEDKGTKKKFLNLRVLHILARYCPKLKVVRLDGTCGMKRDGFIFGRPGVLPGYVKPDLRFLNFKRSDLGTTPLYLTIEDVVERGVIEDVEWDGQNLVVVRRFRLGGIVGERLNCLGKRTGYCSLNID</sequence>
<dbReference type="Gene3D" id="3.80.10.10">
    <property type="entry name" value="Ribonuclease Inhibitor"/>
    <property type="match status" value="1"/>
</dbReference>
<protein>
    <recommendedName>
        <fullName evidence="3">F-box domain-containing protein</fullName>
    </recommendedName>
</protein>
<evidence type="ECO:0000313" key="1">
    <source>
        <dbReference type="EMBL" id="KAL0063158.1"/>
    </source>
</evidence>
<dbReference type="Proteomes" id="UP001437256">
    <property type="component" value="Unassembled WGS sequence"/>
</dbReference>
<accession>A0ABR2ZP36</accession>
<dbReference type="SUPFAM" id="SSF52047">
    <property type="entry name" value="RNI-like"/>
    <property type="match status" value="1"/>
</dbReference>
<dbReference type="EMBL" id="JBBXMP010000087">
    <property type="protein sequence ID" value="KAL0063158.1"/>
    <property type="molecule type" value="Genomic_DNA"/>
</dbReference>
<proteinExistence type="predicted"/>
<keyword evidence="2" id="KW-1185">Reference proteome</keyword>
<evidence type="ECO:0008006" key="3">
    <source>
        <dbReference type="Google" id="ProtNLM"/>
    </source>
</evidence>
<organism evidence="1 2">
    <name type="scientific">Marasmius tenuissimus</name>
    <dbReference type="NCBI Taxonomy" id="585030"/>
    <lineage>
        <taxon>Eukaryota</taxon>
        <taxon>Fungi</taxon>
        <taxon>Dikarya</taxon>
        <taxon>Basidiomycota</taxon>
        <taxon>Agaricomycotina</taxon>
        <taxon>Agaricomycetes</taxon>
        <taxon>Agaricomycetidae</taxon>
        <taxon>Agaricales</taxon>
        <taxon>Marasmiineae</taxon>
        <taxon>Marasmiaceae</taxon>
        <taxon>Marasmius</taxon>
    </lineage>
</organism>
<comment type="caution">
    <text evidence="1">The sequence shown here is derived from an EMBL/GenBank/DDBJ whole genome shotgun (WGS) entry which is preliminary data.</text>
</comment>